<evidence type="ECO:0000256" key="3">
    <source>
        <dbReference type="ARBA" id="ARBA00022525"/>
    </source>
</evidence>
<keyword evidence="3" id="KW-0964">Secreted</keyword>
<protein>
    <submittedName>
        <fullName evidence="9">(Atlantic silverside) hypothetical protein</fullName>
    </submittedName>
</protein>
<keyword evidence="7" id="KW-0325">Glycoprotein</keyword>
<dbReference type="AlphaFoldDB" id="A0A8S4ADZ0"/>
<dbReference type="SUPFAM" id="SSF49265">
    <property type="entry name" value="Fibronectin type III"/>
    <property type="match status" value="1"/>
</dbReference>
<accession>A0A8S4ADZ0</accession>
<dbReference type="InterPro" id="IPR013783">
    <property type="entry name" value="Ig-like_fold"/>
</dbReference>
<evidence type="ECO:0000256" key="5">
    <source>
        <dbReference type="ARBA" id="ARBA00022989"/>
    </source>
</evidence>
<comment type="caution">
    <text evidence="9">The sequence shown here is derived from an EMBL/GenBank/DDBJ whole genome shotgun (WGS) entry which is preliminary data.</text>
</comment>
<dbReference type="Proteomes" id="UP000677803">
    <property type="component" value="Unassembled WGS sequence"/>
</dbReference>
<keyword evidence="6" id="KW-0472">Membrane</keyword>
<dbReference type="Gene3D" id="2.60.40.10">
    <property type="entry name" value="Immunoglobulins"/>
    <property type="match status" value="1"/>
</dbReference>
<evidence type="ECO:0000256" key="7">
    <source>
        <dbReference type="ARBA" id="ARBA00023180"/>
    </source>
</evidence>
<dbReference type="CDD" id="cd00063">
    <property type="entry name" value="FN3"/>
    <property type="match status" value="1"/>
</dbReference>
<feature type="domain" description="Fibronectin type-III" evidence="8">
    <location>
        <begin position="1"/>
        <end position="52"/>
    </location>
</feature>
<keyword evidence="10" id="KW-1185">Reference proteome</keyword>
<dbReference type="InterPro" id="IPR036116">
    <property type="entry name" value="FN3_sf"/>
</dbReference>
<dbReference type="InterPro" id="IPR052120">
    <property type="entry name" value="FNDC_type_III_4/5"/>
</dbReference>
<evidence type="ECO:0000256" key="6">
    <source>
        <dbReference type="ARBA" id="ARBA00023136"/>
    </source>
</evidence>
<dbReference type="PANTHER" id="PTHR14470">
    <property type="entry name" value="FIBRONECTIN TYPE III DOMAIN-CONTAINING PROTEIN"/>
    <property type="match status" value="1"/>
</dbReference>
<dbReference type="EMBL" id="CAJRST010002224">
    <property type="protein sequence ID" value="CAG5866174.1"/>
    <property type="molecule type" value="Genomic_DNA"/>
</dbReference>
<evidence type="ECO:0000256" key="4">
    <source>
        <dbReference type="ARBA" id="ARBA00022692"/>
    </source>
</evidence>
<evidence type="ECO:0000313" key="9">
    <source>
        <dbReference type="EMBL" id="CAG5866174.1"/>
    </source>
</evidence>
<comment type="subcellular location">
    <subcellularLocation>
        <location evidence="1">Membrane</location>
        <topology evidence="1">Single-pass membrane protein</topology>
    </subcellularLocation>
    <subcellularLocation>
        <location evidence="2">Secreted</location>
    </subcellularLocation>
</comment>
<dbReference type="PANTHER" id="PTHR14470:SF1">
    <property type="entry name" value="FIBRONECTIN TYPE III DOMAIN-CONTAINING PROTEIN 5"/>
    <property type="match status" value="1"/>
</dbReference>
<keyword evidence="4" id="KW-0812">Transmembrane</keyword>
<organism evidence="9 10">
    <name type="scientific">Menidia menidia</name>
    <name type="common">Atlantic silverside</name>
    <dbReference type="NCBI Taxonomy" id="238744"/>
    <lineage>
        <taxon>Eukaryota</taxon>
        <taxon>Metazoa</taxon>
        <taxon>Chordata</taxon>
        <taxon>Craniata</taxon>
        <taxon>Vertebrata</taxon>
        <taxon>Euteleostomi</taxon>
        <taxon>Actinopterygii</taxon>
        <taxon>Neopterygii</taxon>
        <taxon>Teleostei</taxon>
        <taxon>Neoteleostei</taxon>
        <taxon>Acanthomorphata</taxon>
        <taxon>Ovalentaria</taxon>
        <taxon>Atherinomorphae</taxon>
        <taxon>Atheriniformes</taxon>
        <taxon>Atherinopsidae</taxon>
        <taxon>Menidiinae</taxon>
        <taxon>Menidia</taxon>
    </lineage>
</organism>
<gene>
    <name evidence="9" type="ORF">MMEN_LOCUS2923</name>
</gene>
<keyword evidence="5" id="KW-1133">Transmembrane helix</keyword>
<evidence type="ECO:0000256" key="2">
    <source>
        <dbReference type="ARBA" id="ARBA00004613"/>
    </source>
</evidence>
<dbReference type="GO" id="GO:0005886">
    <property type="term" value="C:plasma membrane"/>
    <property type="evidence" value="ECO:0007669"/>
    <property type="project" value="TreeGrafter"/>
</dbReference>
<dbReference type="InterPro" id="IPR003961">
    <property type="entry name" value="FN3_dom"/>
</dbReference>
<dbReference type="GO" id="GO:0005576">
    <property type="term" value="C:extracellular region"/>
    <property type="evidence" value="ECO:0007669"/>
    <property type="project" value="UniProtKB-SubCell"/>
</dbReference>
<reference evidence="9" key="1">
    <citation type="submission" date="2021-05" db="EMBL/GenBank/DDBJ databases">
        <authorList>
            <person name="Tigano A."/>
        </authorList>
    </citation>
    <scope>NUCLEOTIDE SEQUENCE</scope>
</reference>
<evidence type="ECO:0000256" key="1">
    <source>
        <dbReference type="ARBA" id="ARBA00004167"/>
    </source>
</evidence>
<evidence type="ECO:0000259" key="8">
    <source>
        <dbReference type="PROSITE" id="PS50853"/>
    </source>
</evidence>
<name>A0A8S4ADZ0_9TELE</name>
<dbReference type="PROSITE" id="PS50853">
    <property type="entry name" value="FN3"/>
    <property type="match status" value="1"/>
</dbReference>
<evidence type="ECO:0000313" key="10">
    <source>
        <dbReference type="Proteomes" id="UP000677803"/>
    </source>
</evidence>
<proteinExistence type="predicted"/>
<sequence>MLRFIQEVNTSTRSCALWGLQGGADYTVQVQSISMSGSSPPSHTLRFRTPKEAETQASKGKVLVMLFVFFGPNLYDYRMEWELQKRQYVYSVTSHMTENQDL</sequence>